<protein>
    <submittedName>
        <fullName evidence="2">AmmeMemoRadiSam system protein B</fullName>
    </submittedName>
</protein>
<dbReference type="PANTHER" id="PTHR11060">
    <property type="entry name" value="PROTEIN MEMO1"/>
    <property type="match status" value="1"/>
</dbReference>
<keyword evidence="3" id="KW-1185">Reference proteome</keyword>
<reference evidence="2 3" key="1">
    <citation type="submission" date="2019-05" db="EMBL/GenBank/DDBJ databases">
        <title>A comparative analysis of the Nautiliaceae.</title>
        <authorList>
            <person name="Grosche A."/>
            <person name="Smedile F."/>
            <person name="Vetriani C."/>
        </authorList>
    </citation>
    <scope>NUCLEOTIDE SEQUENCE [LARGE SCALE GENOMIC DNA]</scope>
    <source>
        <strain evidence="2 3">TB-2</strain>
    </source>
</reference>
<evidence type="ECO:0000256" key="1">
    <source>
        <dbReference type="ARBA" id="ARBA00006315"/>
    </source>
</evidence>
<comment type="similarity">
    <text evidence="1">Belongs to the MEMO1 family.</text>
</comment>
<dbReference type="EMBL" id="CP040463">
    <property type="protein sequence ID" value="QCT94882.1"/>
    <property type="molecule type" value="Genomic_DNA"/>
</dbReference>
<dbReference type="Proteomes" id="UP000306825">
    <property type="component" value="Chromosome"/>
</dbReference>
<dbReference type="RefSeq" id="WP_138323571.1">
    <property type="nucleotide sequence ID" value="NZ_CP040463.1"/>
</dbReference>
<organism evidence="2 3">
    <name type="scientific">Caminibacter mediatlanticus TB-2</name>
    <dbReference type="NCBI Taxonomy" id="391592"/>
    <lineage>
        <taxon>Bacteria</taxon>
        <taxon>Pseudomonadati</taxon>
        <taxon>Campylobacterota</taxon>
        <taxon>Epsilonproteobacteria</taxon>
        <taxon>Nautiliales</taxon>
        <taxon>Nautiliaceae</taxon>
        <taxon>Caminibacter</taxon>
    </lineage>
</organism>
<dbReference type="SUPFAM" id="SSF53213">
    <property type="entry name" value="LigB-like"/>
    <property type="match status" value="1"/>
</dbReference>
<dbReference type="Pfam" id="PF01875">
    <property type="entry name" value="Memo"/>
    <property type="match status" value="1"/>
</dbReference>
<name>A0ABX5VBQ0_9BACT</name>
<evidence type="ECO:0000313" key="3">
    <source>
        <dbReference type="Proteomes" id="UP000306825"/>
    </source>
</evidence>
<evidence type="ECO:0000313" key="2">
    <source>
        <dbReference type="EMBL" id="QCT94882.1"/>
    </source>
</evidence>
<dbReference type="Gene3D" id="3.40.830.10">
    <property type="entry name" value="LigB-like"/>
    <property type="match status" value="1"/>
</dbReference>
<dbReference type="InterPro" id="IPR002737">
    <property type="entry name" value="MEMO1_fam"/>
</dbReference>
<accession>A0ABX5VBQ0</accession>
<dbReference type="NCBIfam" id="TIGR04336">
    <property type="entry name" value="AmmeMemoSam_B"/>
    <property type="match status" value="1"/>
</dbReference>
<dbReference type="PANTHER" id="PTHR11060:SF0">
    <property type="entry name" value="PROTEIN MEMO1"/>
    <property type="match status" value="1"/>
</dbReference>
<proteinExistence type="inferred from homology"/>
<sequence>MRKAVVKEWYGGSCEAVESYIQRFNQIIDENVDEIKAKEVFSLKPKALIVPHAGWMYSGFTANFAYRIASNTNPKRVVVIGPSHRFPIKGISTTLEDVYETPCGLLPIDIEFAKELIKNFDVQNLEMVHQEHSTEVQMPFIYHYFGKIPVVELIYGDYAPEKLKEIIKYAIENNSLVVISSDLSHYYDLKTANALDYNCLEAVQNLDLRPLSKCEACGKIGITGMILAAIELGLTPFIVDYRTSADVSGDESQVVGYMSAVFI</sequence>
<gene>
    <name evidence="2" type="primary">amrB</name>
    <name evidence="2" type="ORF">FE773_06690</name>
</gene>
<dbReference type="CDD" id="cd07361">
    <property type="entry name" value="MEMO_like"/>
    <property type="match status" value="1"/>
</dbReference>